<gene>
    <name evidence="2" type="ORF">DAEQUDRAFT_726608</name>
</gene>
<dbReference type="AlphaFoldDB" id="A0A165QEE6"/>
<feature type="compositionally biased region" description="Low complexity" evidence="1">
    <location>
        <begin position="176"/>
        <end position="194"/>
    </location>
</feature>
<evidence type="ECO:0000256" key="1">
    <source>
        <dbReference type="SAM" id="MobiDB-lite"/>
    </source>
</evidence>
<feature type="region of interest" description="Disordered" evidence="1">
    <location>
        <begin position="176"/>
        <end position="224"/>
    </location>
</feature>
<evidence type="ECO:0000313" key="2">
    <source>
        <dbReference type="EMBL" id="KZT69350.1"/>
    </source>
</evidence>
<name>A0A165QEE6_9APHY</name>
<organism evidence="2 3">
    <name type="scientific">Daedalea quercina L-15889</name>
    <dbReference type="NCBI Taxonomy" id="1314783"/>
    <lineage>
        <taxon>Eukaryota</taxon>
        <taxon>Fungi</taxon>
        <taxon>Dikarya</taxon>
        <taxon>Basidiomycota</taxon>
        <taxon>Agaricomycotina</taxon>
        <taxon>Agaricomycetes</taxon>
        <taxon>Polyporales</taxon>
        <taxon>Fomitopsis</taxon>
    </lineage>
</organism>
<dbReference type="Proteomes" id="UP000076727">
    <property type="component" value="Unassembled WGS sequence"/>
</dbReference>
<dbReference type="EMBL" id="KV429058">
    <property type="protein sequence ID" value="KZT69350.1"/>
    <property type="molecule type" value="Genomic_DNA"/>
</dbReference>
<sequence length="224" mass="23827">MWQPVCTAALVIVEPSHGPRTTLPSIYTSVSSLRLLPLLRTLGTKPTYIPERGSHLASAPSQEHTCFHPTRAAASTADASQTRPRSSRCPPPPAAPNAPQPRRGPPGPRPRPSSQETRARQPATRGSDTPDPHDVGRDRARAKRARGDAAQCAREPAACLPSPAAPLHSPAAACRPECPPTSQATPRTPTATTPRETRALRRQTARANAPARAAPFTRTTTISI</sequence>
<feature type="compositionally biased region" description="Low complexity" evidence="1">
    <location>
        <begin position="205"/>
        <end position="224"/>
    </location>
</feature>
<evidence type="ECO:0000313" key="3">
    <source>
        <dbReference type="Proteomes" id="UP000076727"/>
    </source>
</evidence>
<proteinExistence type="predicted"/>
<feature type="compositionally biased region" description="Pro residues" evidence="1">
    <location>
        <begin position="89"/>
        <end position="111"/>
    </location>
</feature>
<feature type="region of interest" description="Disordered" evidence="1">
    <location>
        <begin position="71"/>
        <end position="149"/>
    </location>
</feature>
<feature type="compositionally biased region" description="Basic and acidic residues" evidence="1">
    <location>
        <begin position="128"/>
        <end position="139"/>
    </location>
</feature>
<protein>
    <submittedName>
        <fullName evidence="2">Uncharacterized protein</fullName>
    </submittedName>
</protein>
<reference evidence="2 3" key="1">
    <citation type="journal article" date="2016" name="Mol. Biol. Evol.">
        <title>Comparative Genomics of Early-Diverging Mushroom-Forming Fungi Provides Insights into the Origins of Lignocellulose Decay Capabilities.</title>
        <authorList>
            <person name="Nagy L.G."/>
            <person name="Riley R."/>
            <person name="Tritt A."/>
            <person name="Adam C."/>
            <person name="Daum C."/>
            <person name="Floudas D."/>
            <person name="Sun H."/>
            <person name="Yadav J.S."/>
            <person name="Pangilinan J."/>
            <person name="Larsson K.H."/>
            <person name="Matsuura K."/>
            <person name="Barry K."/>
            <person name="Labutti K."/>
            <person name="Kuo R."/>
            <person name="Ohm R.A."/>
            <person name="Bhattacharya S.S."/>
            <person name="Shirouzu T."/>
            <person name="Yoshinaga Y."/>
            <person name="Martin F.M."/>
            <person name="Grigoriev I.V."/>
            <person name="Hibbett D.S."/>
        </authorList>
    </citation>
    <scope>NUCLEOTIDE SEQUENCE [LARGE SCALE GENOMIC DNA]</scope>
    <source>
        <strain evidence="2 3">L-15889</strain>
    </source>
</reference>
<keyword evidence="3" id="KW-1185">Reference proteome</keyword>
<accession>A0A165QEE6</accession>